<evidence type="ECO:0000313" key="2">
    <source>
        <dbReference type="EMBL" id="TKA04903.1"/>
    </source>
</evidence>
<protein>
    <submittedName>
        <fullName evidence="2">Uncharacterized protein</fullName>
    </submittedName>
</protein>
<dbReference type="OrthoDB" id="7472701at2"/>
<organism evidence="2 3">
    <name type="scientific">Actinacidiphila oryziradicis</name>
    <dbReference type="NCBI Taxonomy" id="2571141"/>
    <lineage>
        <taxon>Bacteria</taxon>
        <taxon>Bacillati</taxon>
        <taxon>Actinomycetota</taxon>
        <taxon>Actinomycetes</taxon>
        <taxon>Kitasatosporales</taxon>
        <taxon>Streptomycetaceae</taxon>
        <taxon>Actinacidiphila</taxon>
    </lineage>
</organism>
<reference evidence="2 3" key="1">
    <citation type="submission" date="2019-04" db="EMBL/GenBank/DDBJ databases">
        <title>Streptomyces oryziradicis sp. nov., a novel actinomycete isolated from rhizosphere soil of rice (Oryza sativa L.).</title>
        <authorList>
            <person name="Li C."/>
        </authorList>
    </citation>
    <scope>NUCLEOTIDE SEQUENCE [LARGE SCALE GENOMIC DNA]</scope>
    <source>
        <strain evidence="2 3">NEAU-C40</strain>
    </source>
</reference>
<feature type="coiled-coil region" evidence="1">
    <location>
        <begin position="103"/>
        <end position="137"/>
    </location>
</feature>
<dbReference type="RefSeq" id="WP_136727993.1">
    <property type="nucleotide sequence ID" value="NZ_SUMC01000045.1"/>
</dbReference>
<dbReference type="Proteomes" id="UP000305778">
    <property type="component" value="Unassembled WGS sequence"/>
</dbReference>
<evidence type="ECO:0000313" key="3">
    <source>
        <dbReference type="Proteomes" id="UP000305778"/>
    </source>
</evidence>
<keyword evidence="1" id="KW-0175">Coiled coil</keyword>
<keyword evidence="3" id="KW-1185">Reference proteome</keyword>
<dbReference type="AlphaFoldDB" id="A0A4U0S8J3"/>
<proteinExistence type="predicted"/>
<evidence type="ECO:0000256" key="1">
    <source>
        <dbReference type="SAM" id="Coils"/>
    </source>
</evidence>
<dbReference type="EMBL" id="SUMC01000045">
    <property type="protein sequence ID" value="TKA04903.1"/>
    <property type="molecule type" value="Genomic_DNA"/>
</dbReference>
<sequence>MRGIACVADIYAMRSSKHTANAARISVGTLDLIDEDDPVRRDILAAINRLLAGTPHRSNGRLNVSQLAIEASVGRWHLTHQHTDLKDLFQAEATREEAKRAALARSRSDDEDLNQQLAELRKHCRQLEHRLKIYATALHQLALENAALSGRDADAAKVRALPRRRQPTP</sequence>
<gene>
    <name evidence="2" type="ORF">FCI23_34050</name>
</gene>
<name>A0A4U0S8J3_9ACTN</name>
<comment type="caution">
    <text evidence="2">The sequence shown here is derived from an EMBL/GenBank/DDBJ whole genome shotgun (WGS) entry which is preliminary data.</text>
</comment>
<accession>A0A4U0S8J3</accession>